<evidence type="ECO:0000256" key="2">
    <source>
        <dbReference type="SAM" id="Coils"/>
    </source>
</evidence>
<dbReference type="KEGG" id="ftj:FTUN_3266"/>
<accession>A0A6M5YRV9</accession>
<gene>
    <name evidence="4" type="ORF">FTUN_3266</name>
</gene>
<dbReference type="Proteomes" id="UP000503447">
    <property type="component" value="Chromosome"/>
</dbReference>
<dbReference type="AlphaFoldDB" id="A0A6M5YRV9"/>
<keyword evidence="5" id="KW-1185">Reference proteome</keyword>
<dbReference type="SUPFAM" id="SSF111369">
    <property type="entry name" value="HlyD-like secretion proteins"/>
    <property type="match status" value="1"/>
</dbReference>
<dbReference type="NCBIfam" id="TIGR01730">
    <property type="entry name" value="RND_mfp"/>
    <property type="match status" value="1"/>
</dbReference>
<dbReference type="EMBL" id="CP053452">
    <property type="protein sequence ID" value="QJW95712.1"/>
    <property type="molecule type" value="Genomic_DNA"/>
</dbReference>
<dbReference type="Gene3D" id="1.10.287.470">
    <property type="entry name" value="Helix hairpin bin"/>
    <property type="match status" value="1"/>
</dbReference>
<dbReference type="InterPro" id="IPR006143">
    <property type="entry name" value="RND_pump_MFP"/>
</dbReference>
<organism evidence="4 5">
    <name type="scientific">Frigoriglobus tundricola</name>
    <dbReference type="NCBI Taxonomy" id="2774151"/>
    <lineage>
        <taxon>Bacteria</taxon>
        <taxon>Pseudomonadati</taxon>
        <taxon>Planctomycetota</taxon>
        <taxon>Planctomycetia</taxon>
        <taxon>Gemmatales</taxon>
        <taxon>Gemmataceae</taxon>
        <taxon>Frigoriglobus</taxon>
    </lineage>
</organism>
<dbReference type="Gene3D" id="2.40.30.170">
    <property type="match status" value="1"/>
</dbReference>
<feature type="coiled-coil region" evidence="2">
    <location>
        <begin position="122"/>
        <end position="187"/>
    </location>
</feature>
<dbReference type="InterPro" id="IPR058792">
    <property type="entry name" value="Beta-barrel_RND_2"/>
</dbReference>
<sequence>MTNRQKSAIWLVSVPVVLVVAVCARQLVASAAEARKPAAVDPPPIAVTTARLAPESLTRAVRYSGTVKEWQRVELSFRVGGTVADLCRMAYPGGARDVHEGDRLPRGTVLARLDPADYQRDRALAAQRLAQAEAKLVSARAEAENARKEYTRVRLATERGAGAQTDLDAAQSRAETTAANVNSAAREVDANRSQLAQADANLAYCTLVMPYAEGTVANRYVETNERVTAGQKTFQVLDLSSVRIAFGVSDAVVGRLAIGGAVTVTTDAFPDDRFRGVITKLAPTADPQTRTYLVEVRIAEPRGLRPGMVATALLGEDKTASLLPLVAVTREATGAGRLVAYKVVRAGDRTTAHACPVELDGVVDNRAAIRTDTPGGLRPGDEVVANGAPRLFEGAPVKAIGGPAAGGEGTR</sequence>
<feature type="domain" description="CusB-like beta-barrel" evidence="3">
    <location>
        <begin position="246"/>
        <end position="315"/>
    </location>
</feature>
<dbReference type="Gene3D" id="2.40.50.100">
    <property type="match status" value="1"/>
</dbReference>
<protein>
    <recommendedName>
        <fullName evidence="3">CusB-like beta-barrel domain-containing protein</fullName>
    </recommendedName>
</protein>
<dbReference type="PANTHER" id="PTHR30469">
    <property type="entry name" value="MULTIDRUG RESISTANCE PROTEIN MDTA"/>
    <property type="match status" value="1"/>
</dbReference>
<dbReference type="Gene3D" id="2.40.420.20">
    <property type="match status" value="1"/>
</dbReference>
<dbReference type="Pfam" id="PF25954">
    <property type="entry name" value="Beta-barrel_RND_2"/>
    <property type="match status" value="1"/>
</dbReference>
<evidence type="ECO:0000256" key="1">
    <source>
        <dbReference type="ARBA" id="ARBA00009477"/>
    </source>
</evidence>
<evidence type="ECO:0000313" key="4">
    <source>
        <dbReference type="EMBL" id="QJW95712.1"/>
    </source>
</evidence>
<comment type="similarity">
    <text evidence="1">Belongs to the membrane fusion protein (MFP) (TC 8.A.1) family.</text>
</comment>
<dbReference type="GO" id="GO:1990281">
    <property type="term" value="C:efflux pump complex"/>
    <property type="evidence" value="ECO:0007669"/>
    <property type="project" value="TreeGrafter"/>
</dbReference>
<name>A0A6M5YRV9_9BACT</name>
<reference evidence="5" key="1">
    <citation type="submission" date="2020-05" db="EMBL/GenBank/DDBJ databases">
        <title>Frigoriglobus tundricola gen. nov., sp. nov., a psychrotolerant cellulolytic planctomycete of the family Gemmataceae with two divergent copies of 16S rRNA gene.</title>
        <authorList>
            <person name="Kulichevskaya I.S."/>
            <person name="Ivanova A.A."/>
            <person name="Naumoff D.G."/>
            <person name="Beletsky A.V."/>
            <person name="Rijpstra W.I.C."/>
            <person name="Sinninghe Damste J.S."/>
            <person name="Mardanov A.V."/>
            <person name="Ravin N.V."/>
            <person name="Dedysh S.N."/>
        </authorList>
    </citation>
    <scope>NUCLEOTIDE SEQUENCE [LARGE SCALE GENOMIC DNA]</scope>
    <source>
        <strain evidence="5">PL17</strain>
    </source>
</reference>
<dbReference type="GO" id="GO:0015562">
    <property type="term" value="F:efflux transmembrane transporter activity"/>
    <property type="evidence" value="ECO:0007669"/>
    <property type="project" value="TreeGrafter"/>
</dbReference>
<proteinExistence type="inferred from homology"/>
<dbReference type="RefSeq" id="WP_171471449.1">
    <property type="nucleotide sequence ID" value="NZ_CP053452.2"/>
</dbReference>
<evidence type="ECO:0000313" key="5">
    <source>
        <dbReference type="Proteomes" id="UP000503447"/>
    </source>
</evidence>
<dbReference type="PANTHER" id="PTHR30469:SF15">
    <property type="entry name" value="HLYD FAMILY OF SECRETION PROTEINS"/>
    <property type="match status" value="1"/>
</dbReference>
<keyword evidence="2" id="KW-0175">Coiled coil</keyword>
<evidence type="ECO:0000259" key="3">
    <source>
        <dbReference type="Pfam" id="PF25954"/>
    </source>
</evidence>